<comment type="caution">
    <text evidence="3">The sequence shown here is derived from an EMBL/GenBank/DDBJ whole genome shotgun (WGS) entry which is preliminary data.</text>
</comment>
<proteinExistence type="predicted"/>
<protein>
    <submittedName>
        <fullName evidence="3">Transcriptional regulator</fullName>
    </submittedName>
</protein>
<feature type="region of interest" description="Disordered" evidence="1">
    <location>
        <begin position="78"/>
        <end position="152"/>
    </location>
</feature>
<evidence type="ECO:0000313" key="3">
    <source>
        <dbReference type="EMBL" id="NKY58562.1"/>
    </source>
</evidence>
<accession>A0A846YM52</accession>
<sequence length="179" mass="18878">MVAVSETPRRTVHRPALIVLAVVLAVAALALGWWQMERFSSASGTAQNLGYAMQWPLFGAFALFAYFRFVRLEQEAGAEDAAGGESADRATGSAGTVGETGSTAAGTEAARADGSVQPGRRRSAAVREPREIPAGFLPQRPQAPRDTDPVLAEYNSYLARLNAGDQAGSEARDPERSAG</sequence>
<evidence type="ECO:0000256" key="1">
    <source>
        <dbReference type="SAM" id="MobiDB-lite"/>
    </source>
</evidence>
<keyword evidence="2" id="KW-0812">Transmembrane</keyword>
<gene>
    <name evidence="3" type="ORF">HGA15_20930</name>
</gene>
<keyword evidence="4" id="KW-1185">Reference proteome</keyword>
<feature type="compositionally biased region" description="Low complexity" evidence="1">
    <location>
        <begin position="79"/>
        <end position="109"/>
    </location>
</feature>
<keyword evidence="2" id="KW-1133">Transmembrane helix</keyword>
<feature type="transmembrane region" description="Helical" evidence="2">
    <location>
        <begin position="16"/>
        <end position="36"/>
    </location>
</feature>
<name>A0A846YM52_9NOCA</name>
<evidence type="ECO:0000313" key="4">
    <source>
        <dbReference type="Proteomes" id="UP000570678"/>
    </source>
</evidence>
<evidence type="ECO:0000256" key="2">
    <source>
        <dbReference type="SAM" id="Phobius"/>
    </source>
</evidence>
<dbReference type="AlphaFoldDB" id="A0A846YM52"/>
<feature type="transmembrane region" description="Helical" evidence="2">
    <location>
        <begin position="48"/>
        <end position="67"/>
    </location>
</feature>
<dbReference type="EMBL" id="JAAXOT010000010">
    <property type="protein sequence ID" value="NKY58562.1"/>
    <property type="molecule type" value="Genomic_DNA"/>
</dbReference>
<keyword evidence="2" id="KW-0472">Membrane</keyword>
<organism evidence="3 4">
    <name type="scientific">Nocardia flavorosea</name>
    <dbReference type="NCBI Taxonomy" id="53429"/>
    <lineage>
        <taxon>Bacteria</taxon>
        <taxon>Bacillati</taxon>
        <taxon>Actinomycetota</taxon>
        <taxon>Actinomycetes</taxon>
        <taxon>Mycobacteriales</taxon>
        <taxon>Nocardiaceae</taxon>
        <taxon>Nocardia</taxon>
    </lineage>
</organism>
<dbReference type="Proteomes" id="UP000570678">
    <property type="component" value="Unassembled WGS sequence"/>
</dbReference>
<reference evidence="3 4" key="1">
    <citation type="submission" date="2020-04" db="EMBL/GenBank/DDBJ databases">
        <title>MicrobeNet Type strains.</title>
        <authorList>
            <person name="Nicholson A.C."/>
        </authorList>
    </citation>
    <scope>NUCLEOTIDE SEQUENCE [LARGE SCALE GENOMIC DNA]</scope>
    <source>
        <strain evidence="3 4">JCM 3332</strain>
    </source>
</reference>